<evidence type="ECO:0000313" key="2">
    <source>
        <dbReference type="Proteomes" id="UP000218615"/>
    </source>
</evidence>
<dbReference type="EMBL" id="FZMP01000182">
    <property type="protein sequence ID" value="SNQ61472.1"/>
    <property type="molecule type" value="Genomic_DNA"/>
</dbReference>
<organism evidence="1 2">
    <name type="scientific">Candidatus Methanoperedens nitratireducens</name>
    <dbReference type="NCBI Taxonomy" id="1392998"/>
    <lineage>
        <taxon>Archaea</taxon>
        <taxon>Methanobacteriati</taxon>
        <taxon>Methanobacteriota</taxon>
        <taxon>Stenosarchaea group</taxon>
        <taxon>Methanomicrobia</taxon>
        <taxon>Methanosarcinales</taxon>
        <taxon>ANME-2 cluster</taxon>
        <taxon>Candidatus Methanoperedentaceae</taxon>
        <taxon>Candidatus Methanoperedens</taxon>
    </lineage>
</organism>
<dbReference type="OrthoDB" id="377140at2157"/>
<protein>
    <submittedName>
        <fullName evidence="1">Uncharacterized protein</fullName>
    </submittedName>
</protein>
<keyword evidence="2" id="KW-1185">Reference proteome</keyword>
<sequence>MSKLQKCQELMLKLFGPATANLVAKTMTEEDCVQKCKQKVNALLGSEKAKEFDNVT</sequence>
<evidence type="ECO:0000313" key="1">
    <source>
        <dbReference type="EMBL" id="SNQ61472.1"/>
    </source>
</evidence>
<dbReference type="RefSeq" id="WP_179293961.1">
    <property type="nucleotide sequence ID" value="NZ_FZMP01000182.1"/>
</dbReference>
<dbReference type="AlphaFoldDB" id="A0A284VQC8"/>
<reference evidence="2" key="1">
    <citation type="submission" date="2017-06" db="EMBL/GenBank/DDBJ databases">
        <authorList>
            <person name="Cremers G."/>
        </authorList>
    </citation>
    <scope>NUCLEOTIDE SEQUENCE [LARGE SCALE GENOMIC DNA]</scope>
</reference>
<name>A0A284VQC8_9EURY</name>
<dbReference type="Proteomes" id="UP000218615">
    <property type="component" value="Unassembled WGS sequence"/>
</dbReference>
<accession>A0A284VQC8</accession>
<proteinExistence type="predicted"/>
<gene>
    <name evidence="1" type="ORF">MNV_370014</name>
</gene>